<protein>
    <submittedName>
        <fullName evidence="3">Uncharacterized protein</fullName>
    </submittedName>
</protein>
<comment type="caution">
    <text evidence="3">The sequence shown here is derived from an EMBL/GenBank/DDBJ whole genome shotgun (WGS) entry which is preliminary data.</text>
</comment>
<reference evidence="3 4" key="1">
    <citation type="submission" date="2024-01" db="EMBL/GenBank/DDBJ databases">
        <title>Genome assemblies of Stephania.</title>
        <authorList>
            <person name="Yang L."/>
        </authorList>
    </citation>
    <scope>NUCLEOTIDE SEQUENCE [LARGE SCALE GENOMIC DNA]</scope>
    <source>
        <strain evidence="3">JXDWG</strain>
        <tissue evidence="3">Leaf</tissue>
    </source>
</reference>
<dbReference type="InterPro" id="IPR050317">
    <property type="entry name" value="Plant_Fungal_Acyltransferase"/>
</dbReference>
<keyword evidence="4" id="KW-1185">Reference proteome</keyword>
<gene>
    <name evidence="3" type="ORF">Scep_007297</name>
</gene>
<dbReference type="InterPro" id="IPR023213">
    <property type="entry name" value="CAT-like_dom_sf"/>
</dbReference>
<dbReference type="PANTHER" id="PTHR31642">
    <property type="entry name" value="TRICHOTHECENE 3-O-ACETYLTRANSFERASE"/>
    <property type="match status" value="1"/>
</dbReference>
<name>A0AAP0PNP8_9MAGN</name>
<proteinExistence type="inferred from homology"/>
<dbReference type="Pfam" id="PF02458">
    <property type="entry name" value="Transferase"/>
    <property type="match status" value="2"/>
</dbReference>
<sequence length="280" mass="30869">MKTRNLRDQIKEPSLGPHHTQQPLSDFDLLGGRGSVTVFYAYPKPHVGDFSSVLTKILSCLAETFNHYPLLADRLLTNPLTGEPKILYVNEGAEVTVARAYIDLAGLDYYDPSKSLQNNLVPPLQDMPLRLQVTSYTCEGFFIAWNTDHALVGDYADEAALKVPNMFENMLSMAVGEASIQEVNHSRISSVVSMLHNAIAEASNEAHFLDLLDWIKFHRPGMFLAKVLLGLGGPKIVLSDARRLMVNELDFGFGRPVFGSVYTTAPQLGAGYMNPQLSGV</sequence>
<evidence type="ECO:0000313" key="3">
    <source>
        <dbReference type="EMBL" id="KAK9148540.1"/>
    </source>
</evidence>
<dbReference type="AlphaFoldDB" id="A0AAP0PNP8"/>
<evidence type="ECO:0000256" key="2">
    <source>
        <dbReference type="SAM" id="MobiDB-lite"/>
    </source>
</evidence>
<evidence type="ECO:0000256" key="1">
    <source>
        <dbReference type="ARBA" id="ARBA00009861"/>
    </source>
</evidence>
<dbReference type="EMBL" id="JBBNAG010000003">
    <property type="protein sequence ID" value="KAK9148540.1"/>
    <property type="molecule type" value="Genomic_DNA"/>
</dbReference>
<dbReference type="Proteomes" id="UP001419268">
    <property type="component" value="Unassembled WGS sequence"/>
</dbReference>
<accession>A0AAP0PNP8</accession>
<dbReference type="GO" id="GO:0016747">
    <property type="term" value="F:acyltransferase activity, transferring groups other than amino-acyl groups"/>
    <property type="evidence" value="ECO:0007669"/>
    <property type="project" value="TreeGrafter"/>
</dbReference>
<feature type="region of interest" description="Disordered" evidence="2">
    <location>
        <begin position="1"/>
        <end position="23"/>
    </location>
</feature>
<feature type="compositionally biased region" description="Basic and acidic residues" evidence="2">
    <location>
        <begin position="1"/>
        <end position="11"/>
    </location>
</feature>
<organism evidence="3 4">
    <name type="scientific">Stephania cephalantha</name>
    <dbReference type="NCBI Taxonomy" id="152367"/>
    <lineage>
        <taxon>Eukaryota</taxon>
        <taxon>Viridiplantae</taxon>
        <taxon>Streptophyta</taxon>
        <taxon>Embryophyta</taxon>
        <taxon>Tracheophyta</taxon>
        <taxon>Spermatophyta</taxon>
        <taxon>Magnoliopsida</taxon>
        <taxon>Ranunculales</taxon>
        <taxon>Menispermaceae</taxon>
        <taxon>Menispermoideae</taxon>
        <taxon>Cissampelideae</taxon>
        <taxon>Stephania</taxon>
    </lineage>
</organism>
<comment type="similarity">
    <text evidence="1">Belongs to the plant acyltransferase family.</text>
</comment>
<dbReference type="PANTHER" id="PTHR31642:SF160">
    <property type="entry name" value="HXXXD-TYPE ACYL-TRANSFERASE FAMILY PROTEIN"/>
    <property type="match status" value="1"/>
</dbReference>
<evidence type="ECO:0000313" key="4">
    <source>
        <dbReference type="Proteomes" id="UP001419268"/>
    </source>
</evidence>
<dbReference type="Gene3D" id="3.30.559.10">
    <property type="entry name" value="Chloramphenicol acetyltransferase-like domain"/>
    <property type="match status" value="2"/>
</dbReference>